<keyword evidence="1" id="KW-0863">Zinc-finger</keyword>
<keyword evidence="1" id="KW-0479">Metal-binding</keyword>
<dbReference type="GO" id="GO:0008270">
    <property type="term" value="F:zinc ion binding"/>
    <property type="evidence" value="ECO:0007669"/>
    <property type="project" value="UniProtKB-KW"/>
</dbReference>
<dbReference type="Proteomes" id="UP000036987">
    <property type="component" value="Unassembled WGS sequence"/>
</dbReference>
<feature type="domain" description="RING-type" evidence="2">
    <location>
        <begin position="2"/>
        <end position="44"/>
    </location>
</feature>
<sequence length="97" mass="11365">MCSICVMDFEDRKFLRLLPKCEHAFHSLCIEDWLKIYMTCPVFRNLIEDTDADLIPYMNITAQEQQVVSGSDHMLDLDIACTLAAKRRSSHHRRYSL</sequence>
<dbReference type="PANTHER" id="PTHR46719:SF7">
    <property type="entry name" value="RING-H2 FINGER PROTEIN ATL71-RELATED"/>
    <property type="match status" value="1"/>
</dbReference>
<reference evidence="4" key="1">
    <citation type="journal article" date="2016" name="Nature">
        <title>The genome of the seagrass Zostera marina reveals angiosperm adaptation to the sea.</title>
        <authorList>
            <person name="Olsen J.L."/>
            <person name="Rouze P."/>
            <person name="Verhelst B."/>
            <person name="Lin Y.-C."/>
            <person name="Bayer T."/>
            <person name="Collen J."/>
            <person name="Dattolo E."/>
            <person name="De Paoli E."/>
            <person name="Dittami S."/>
            <person name="Maumus F."/>
            <person name="Michel G."/>
            <person name="Kersting A."/>
            <person name="Lauritano C."/>
            <person name="Lohaus R."/>
            <person name="Toepel M."/>
            <person name="Tonon T."/>
            <person name="Vanneste K."/>
            <person name="Amirebrahimi M."/>
            <person name="Brakel J."/>
            <person name="Bostroem C."/>
            <person name="Chovatia M."/>
            <person name="Grimwood J."/>
            <person name="Jenkins J.W."/>
            <person name="Jueterbock A."/>
            <person name="Mraz A."/>
            <person name="Stam W.T."/>
            <person name="Tice H."/>
            <person name="Bornberg-Bauer E."/>
            <person name="Green P.J."/>
            <person name="Pearson G.A."/>
            <person name="Procaccini G."/>
            <person name="Duarte C.M."/>
            <person name="Schmutz J."/>
            <person name="Reusch T.B.H."/>
            <person name="Van de Peer Y."/>
        </authorList>
    </citation>
    <scope>NUCLEOTIDE SEQUENCE [LARGE SCALE GENOMIC DNA]</scope>
    <source>
        <strain evidence="4">cv. Finnish</strain>
    </source>
</reference>
<dbReference type="InterPro" id="IPR001841">
    <property type="entry name" value="Znf_RING"/>
</dbReference>
<dbReference type="Gene3D" id="3.30.40.10">
    <property type="entry name" value="Zinc/RING finger domain, C3HC4 (zinc finger)"/>
    <property type="match status" value="1"/>
</dbReference>
<organism evidence="3 4">
    <name type="scientific">Zostera marina</name>
    <name type="common">Eelgrass</name>
    <dbReference type="NCBI Taxonomy" id="29655"/>
    <lineage>
        <taxon>Eukaryota</taxon>
        <taxon>Viridiplantae</taxon>
        <taxon>Streptophyta</taxon>
        <taxon>Embryophyta</taxon>
        <taxon>Tracheophyta</taxon>
        <taxon>Spermatophyta</taxon>
        <taxon>Magnoliopsida</taxon>
        <taxon>Liliopsida</taxon>
        <taxon>Zosteraceae</taxon>
        <taxon>Zostera</taxon>
    </lineage>
</organism>
<dbReference type="STRING" id="29655.A0A0K9Q1W0"/>
<dbReference type="PROSITE" id="PS50089">
    <property type="entry name" value="ZF_RING_2"/>
    <property type="match status" value="1"/>
</dbReference>
<comment type="caution">
    <text evidence="3">The sequence shown here is derived from an EMBL/GenBank/DDBJ whole genome shotgun (WGS) entry which is preliminary data.</text>
</comment>
<dbReference type="EMBL" id="LFYR01000291">
    <property type="protein sequence ID" value="KMZ74517.1"/>
    <property type="molecule type" value="Genomic_DNA"/>
</dbReference>
<dbReference type="PANTHER" id="PTHR46719">
    <property type="entry name" value="TRANSCRIPTION FACTOR C2H2 FAMILY-RELATED"/>
    <property type="match status" value="1"/>
</dbReference>
<accession>A0A0K9Q1W0</accession>
<evidence type="ECO:0000259" key="2">
    <source>
        <dbReference type="PROSITE" id="PS50089"/>
    </source>
</evidence>
<protein>
    <submittedName>
        <fullName evidence="3">E3 ubiquitin-protein ligase, ATL family</fullName>
    </submittedName>
</protein>
<dbReference type="InterPro" id="IPR013083">
    <property type="entry name" value="Znf_RING/FYVE/PHD"/>
</dbReference>
<dbReference type="Pfam" id="PF13639">
    <property type="entry name" value="zf-RING_2"/>
    <property type="match status" value="1"/>
</dbReference>
<keyword evidence="1" id="KW-0862">Zinc</keyword>
<evidence type="ECO:0000313" key="3">
    <source>
        <dbReference type="EMBL" id="KMZ74517.1"/>
    </source>
</evidence>
<dbReference type="SUPFAM" id="SSF57850">
    <property type="entry name" value="RING/U-box"/>
    <property type="match status" value="1"/>
</dbReference>
<evidence type="ECO:0000256" key="1">
    <source>
        <dbReference type="PROSITE-ProRule" id="PRU00175"/>
    </source>
</evidence>
<gene>
    <name evidence="3" type="ORF">ZOSMA_126G00030</name>
</gene>
<proteinExistence type="predicted"/>
<evidence type="ECO:0000313" key="4">
    <source>
        <dbReference type="Proteomes" id="UP000036987"/>
    </source>
</evidence>
<dbReference type="AlphaFoldDB" id="A0A0K9Q1W0"/>
<dbReference type="OrthoDB" id="8062037at2759"/>
<name>A0A0K9Q1W0_ZOSMR</name>
<keyword evidence="4" id="KW-1185">Reference proteome</keyword>
<dbReference type="InterPro" id="IPR045899">
    <property type="entry name" value="ATL71-like"/>
</dbReference>